<dbReference type="OrthoDB" id="9786347at2"/>
<sequence>MASTQIYRYLDLSSISKKAEKTDDRVGLDPEGYLIDLDDWNPQVAKALARAEGRELHEEHWEIIDIVRGFYKRFETAPAMRPLVKTVTGTLGPEKGNSLYLMRLFPEKDVQESPARIVARLAGLPKPTNCL</sequence>
<dbReference type="Gene3D" id="3.30.1420.10">
    <property type="match status" value="1"/>
</dbReference>
<proteinExistence type="inferred from homology"/>
<evidence type="ECO:0000313" key="6">
    <source>
        <dbReference type="Proteomes" id="UP000321272"/>
    </source>
</evidence>
<dbReference type="RefSeq" id="WP_147185085.1">
    <property type="nucleotide sequence ID" value="NZ_CP042382.1"/>
</dbReference>
<dbReference type="GO" id="GO:0002143">
    <property type="term" value="P:tRNA wobble position uridine thiolation"/>
    <property type="evidence" value="ECO:0007669"/>
    <property type="project" value="TreeGrafter"/>
</dbReference>
<dbReference type="GO" id="GO:0005737">
    <property type="term" value="C:cytoplasm"/>
    <property type="evidence" value="ECO:0007669"/>
    <property type="project" value="UniProtKB-SubCell"/>
</dbReference>
<dbReference type="AlphaFoldDB" id="A0A5B8SV65"/>
<evidence type="ECO:0000313" key="5">
    <source>
        <dbReference type="EMBL" id="QEA40017.1"/>
    </source>
</evidence>
<evidence type="ECO:0000256" key="4">
    <source>
        <dbReference type="PIRSR" id="PIRSR006223-50"/>
    </source>
</evidence>
<dbReference type="InterPro" id="IPR043163">
    <property type="entry name" value="DsrC-like_N"/>
</dbReference>
<evidence type="ECO:0000256" key="1">
    <source>
        <dbReference type="ARBA" id="ARBA00004496"/>
    </source>
</evidence>
<feature type="active site" description="Cysteine persulfide intermediate" evidence="4">
    <location>
        <position position="130"/>
    </location>
</feature>
<dbReference type="InterPro" id="IPR025526">
    <property type="entry name" value="DsrC-like_dom_sf"/>
</dbReference>
<protein>
    <submittedName>
        <fullName evidence="5">TusE/DsrC/DsvC family sulfur relay protein</fullName>
    </submittedName>
</protein>
<dbReference type="PANTHER" id="PTHR37010">
    <property type="entry name" value="SULFURTRANSFERASE TUSE"/>
    <property type="match status" value="1"/>
</dbReference>
<dbReference type="PANTHER" id="PTHR37010:SF1">
    <property type="entry name" value="SULFURTRANSFERASE TUSE"/>
    <property type="match status" value="1"/>
</dbReference>
<accession>A0A5B8SV65</accession>
<comment type="similarity">
    <text evidence="2">Belongs to the DsrC/TusE family.</text>
</comment>
<dbReference type="Pfam" id="PF04358">
    <property type="entry name" value="DsrC"/>
    <property type="match status" value="1"/>
</dbReference>
<dbReference type="GO" id="GO:0097163">
    <property type="term" value="F:sulfur carrier activity"/>
    <property type="evidence" value="ECO:0007669"/>
    <property type="project" value="TreeGrafter"/>
</dbReference>
<dbReference type="Proteomes" id="UP000321272">
    <property type="component" value="Chromosome"/>
</dbReference>
<evidence type="ECO:0000256" key="2">
    <source>
        <dbReference type="ARBA" id="ARBA00005718"/>
    </source>
</evidence>
<dbReference type="KEGG" id="paur:FGL86_13640"/>
<keyword evidence="3" id="KW-0963">Cytoplasm</keyword>
<dbReference type="Gene3D" id="1.10.10.370">
    <property type="entry name" value="DsrC-like protein, C-terminal domain"/>
    <property type="match status" value="1"/>
</dbReference>
<dbReference type="NCBIfam" id="TIGR03342">
    <property type="entry name" value="dsrC_tusE_dsvC"/>
    <property type="match status" value="1"/>
</dbReference>
<comment type="subcellular location">
    <subcellularLocation>
        <location evidence="1">Cytoplasm</location>
    </subcellularLocation>
</comment>
<dbReference type="InterPro" id="IPR042072">
    <property type="entry name" value="DsrC-like_C"/>
</dbReference>
<dbReference type="InterPro" id="IPR007453">
    <property type="entry name" value="DsrC/TusE"/>
</dbReference>
<name>A0A5B8SV65_9GAMM</name>
<evidence type="ECO:0000256" key="3">
    <source>
        <dbReference type="ARBA" id="ARBA00022490"/>
    </source>
</evidence>
<dbReference type="SUPFAM" id="SSF69721">
    <property type="entry name" value="DsrC, the gamma subunit of dissimilatory sulfite reductase"/>
    <property type="match status" value="1"/>
</dbReference>
<reference evidence="5 6" key="1">
    <citation type="submission" date="2019-06" db="EMBL/GenBank/DDBJ databases">
        <title>Genome analyses of bacteria isolated from kimchi.</title>
        <authorList>
            <person name="Lee S."/>
            <person name="Ahn S."/>
            <person name="Roh S."/>
        </authorList>
    </citation>
    <scope>NUCLEOTIDE SEQUENCE [LARGE SCALE GENOMIC DNA]</scope>
    <source>
        <strain evidence="5 6">CBA4606</strain>
    </source>
</reference>
<keyword evidence="6" id="KW-1185">Reference proteome</keyword>
<dbReference type="PIRSF" id="PIRSF006223">
    <property type="entry name" value="DsrC_TusE"/>
    <property type="match status" value="1"/>
</dbReference>
<gene>
    <name evidence="5" type="primary">tusE</name>
    <name evidence="5" type="ORF">FGL86_13640</name>
</gene>
<dbReference type="EMBL" id="CP042382">
    <property type="protein sequence ID" value="QEA40017.1"/>
    <property type="molecule type" value="Genomic_DNA"/>
</dbReference>
<organism evidence="5 6">
    <name type="scientific">Pistricoccus aurantiacus</name>
    <dbReference type="NCBI Taxonomy" id="1883414"/>
    <lineage>
        <taxon>Bacteria</taxon>
        <taxon>Pseudomonadati</taxon>
        <taxon>Pseudomonadota</taxon>
        <taxon>Gammaproteobacteria</taxon>
        <taxon>Oceanospirillales</taxon>
        <taxon>Halomonadaceae</taxon>
        <taxon>Pistricoccus</taxon>
    </lineage>
</organism>